<keyword evidence="3" id="KW-1185">Reference proteome</keyword>
<accession>S3ZTJ7</accession>
<feature type="compositionally biased region" description="Basic and acidic residues" evidence="1">
    <location>
        <begin position="111"/>
        <end position="125"/>
    </location>
</feature>
<evidence type="ECO:0000313" key="2">
    <source>
        <dbReference type="EMBL" id="EPH46761.1"/>
    </source>
</evidence>
<protein>
    <submittedName>
        <fullName evidence="2">Uncharacterized protein</fullName>
    </submittedName>
</protein>
<name>S3ZTJ7_9ACTN</name>
<sequence length="182" mass="18880">MLLVTVAVLALSGCTGAERTTWRGAAADGREVDGSPVDGRAAADPAIPSPTPSTRPSRAVEAPAHDSLERVGPPGAPFPTASPPTAAPDARRSAPSASPTTEASPTRTSPARRERPDRPRHGDGHRGRHHGHSDKSTSPHAAPPLAHAHTHTAVELCALGKRHGGWKPDSREAVICVEAYGR</sequence>
<dbReference type="Proteomes" id="UP000014629">
    <property type="component" value="Unassembled WGS sequence"/>
</dbReference>
<dbReference type="EMBL" id="AOPZ01000007">
    <property type="protein sequence ID" value="EPH46761.1"/>
    <property type="molecule type" value="Genomic_DNA"/>
</dbReference>
<feature type="compositionally biased region" description="Pro residues" evidence="1">
    <location>
        <begin position="74"/>
        <end position="86"/>
    </location>
</feature>
<organism evidence="2 3">
    <name type="scientific">Streptomyces aurantiacus JA 4570</name>
    <dbReference type="NCBI Taxonomy" id="1286094"/>
    <lineage>
        <taxon>Bacteria</taxon>
        <taxon>Bacillati</taxon>
        <taxon>Actinomycetota</taxon>
        <taxon>Actinomycetes</taxon>
        <taxon>Kitasatosporales</taxon>
        <taxon>Streptomycetaceae</taxon>
        <taxon>Streptomyces</taxon>
        <taxon>Streptomyces aurantiacus group</taxon>
    </lineage>
</organism>
<feature type="compositionally biased region" description="Low complexity" evidence="1">
    <location>
        <begin position="87"/>
        <end position="109"/>
    </location>
</feature>
<dbReference type="AlphaFoldDB" id="S3ZTJ7"/>
<evidence type="ECO:0000313" key="3">
    <source>
        <dbReference type="Proteomes" id="UP000014629"/>
    </source>
</evidence>
<proteinExistence type="predicted"/>
<reference evidence="2 3" key="1">
    <citation type="submission" date="2013-02" db="EMBL/GenBank/DDBJ databases">
        <title>Draft Genome Sequence of Streptomyces aurantiacus, Which Produces Setomimycin.</title>
        <authorList>
            <person name="Gruening B.A."/>
            <person name="Praeg A."/>
            <person name="Erxleben A."/>
            <person name="Guenther S."/>
            <person name="Mueller M."/>
        </authorList>
    </citation>
    <scope>NUCLEOTIDE SEQUENCE [LARGE SCALE GENOMIC DNA]</scope>
    <source>
        <strain evidence="2 3">JA 4570</strain>
    </source>
</reference>
<evidence type="ECO:0000256" key="1">
    <source>
        <dbReference type="SAM" id="MobiDB-lite"/>
    </source>
</evidence>
<comment type="caution">
    <text evidence="2">The sequence shown here is derived from an EMBL/GenBank/DDBJ whole genome shotgun (WGS) entry which is preliminary data.</text>
</comment>
<gene>
    <name evidence="2" type="ORF">STRAU_0174</name>
</gene>
<feature type="region of interest" description="Disordered" evidence="1">
    <location>
        <begin position="25"/>
        <end position="149"/>
    </location>
</feature>
<feature type="compositionally biased region" description="Low complexity" evidence="1">
    <location>
        <begin position="136"/>
        <end position="149"/>
    </location>
</feature>